<name>A0A9Q1LKZ2_9SOLA</name>
<reference evidence="3" key="1">
    <citation type="journal article" date="2023" name="Proc. Natl. Acad. Sci. U.S.A.">
        <title>Genomic and structural basis for evolution of tropane alkaloid biosynthesis.</title>
        <authorList>
            <person name="Wanga Y.-J."/>
            <person name="Taina T."/>
            <person name="Yua J.-Y."/>
            <person name="Lia J."/>
            <person name="Xua B."/>
            <person name="Chenc J."/>
            <person name="D'Auriad J.C."/>
            <person name="Huanga J.-P."/>
            <person name="Huanga S.-X."/>
        </authorList>
    </citation>
    <scope>NUCLEOTIDE SEQUENCE [LARGE SCALE GENOMIC DNA]</scope>
    <source>
        <strain evidence="3">cv. KIB-2019</strain>
    </source>
</reference>
<organism evidence="2 3">
    <name type="scientific">Anisodus acutangulus</name>
    <dbReference type="NCBI Taxonomy" id="402998"/>
    <lineage>
        <taxon>Eukaryota</taxon>
        <taxon>Viridiplantae</taxon>
        <taxon>Streptophyta</taxon>
        <taxon>Embryophyta</taxon>
        <taxon>Tracheophyta</taxon>
        <taxon>Spermatophyta</taxon>
        <taxon>Magnoliopsida</taxon>
        <taxon>eudicotyledons</taxon>
        <taxon>Gunneridae</taxon>
        <taxon>Pentapetalae</taxon>
        <taxon>asterids</taxon>
        <taxon>lamiids</taxon>
        <taxon>Solanales</taxon>
        <taxon>Solanaceae</taxon>
        <taxon>Solanoideae</taxon>
        <taxon>Hyoscyameae</taxon>
        <taxon>Anisodus</taxon>
    </lineage>
</organism>
<dbReference type="EMBL" id="JAJAGQ010000017">
    <property type="protein sequence ID" value="KAJ8537599.1"/>
    <property type="molecule type" value="Genomic_DNA"/>
</dbReference>
<evidence type="ECO:0000313" key="3">
    <source>
        <dbReference type="Proteomes" id="UP001152561"/>
    </source>
</evidence>
<feature type="region of interest" description="Disordered" evidence="1">
    <location>
        <begin position="1"/>
        <end position="64"/>
    </location>
</feature>
<sequence>MTELLSSKHASKAPSRFGKDPDEDFDVKVTHSEDIDGNSDTNDDGGHVGVGTSRDCTEPSGGQSVQLEQEKLMQRVDRMNESQTPVQKFGIIRSSIVEVEKVDIPRPAAEVENVDVPIVELEKVIPVVVAEVEKAPEVTVPIAQVEKVAKVHVPAAQFEKAVEVIMPAAHDEKTTNIPAQVNGMVVSEVEVDSEKVVVGVIT</sequence>
<keyword evidence="3" id="KW-1185">Reference proteome</keyword>
<accession>A0A9Q1LKZ2</accession>
<proteinExistence type="predicted"/>
<dbReference type="AlphaFoldDB" id="A0A9Q1LKZ2"/>
<gene>
    <name evidence="2" type="ORF">K7X08_000009</name>
</gene>
<dbReference type="Proteomes" id="UP001152561">
    <property type="component" value="Unassembled WGS sequence"/>
</dbReference>
<evidence type="ECO:0000256" key="1">
    <source>
        <dbReference type="SAM" id="MobiDB-lite"/>
    </source>
</evidence>
<protein>
    <submittedName>
        <fullName evidence="2">Uncharacterized protein</fullName>
    </submittedName>
</protein>
<comment type="caution">
    <text evidence="2">The sequence shown here is derived from an EMBL/GenBank/DDBJ whole genome shotgun (WGS) entry which is preliminary data.</text>
</comment>
<evidence type="ECO:0000313" key="2">
    <source>
        <dbReference type="EMBL" id="KAJ8537599.1"/>
    </source>
</evidence>